<reference evidence="2" key="1">
    <citation type="submission" date="2017-04" db="EMBL/GenBank/DDBJ databases">
        <authorList>
            <person name="Varghese N."/>
            <person name="Submissions S."/>
        </authorList>
    </citation>
    <scope>NUCLEOTIDE SEQUENCE [LARGE SCALE GENOMIC DNA]</scope>
    <source>
        <strain evidence="2">DSM 4125</strain>
    </source>
</reference>
<dbReference type="InterPro" id="IPR005361">
    <property type="entry name" value="UPF0158"/>
</dbReference>
<name>A0A1X7L279_9BACT</name>
<evidence type="ECO:0000313" key="2">
    <source>
        <dbReference type="Proteomes" id="UP000193804"/>
    </source>
</evidence>
<dbReference type="OrthoDB" id="961309at2"/>
<dbReference type="Pfam" id="PF03682">
    <property type="entry name" value="UPF0158"/>
    <property type="match status" value="1"/>
</dbReference>
<gene>
    <name evidence="1" type="ORF">SAMN05661096_03394</name>
</gene>
<dbReference type="EMBL" id="FXAW01000008">
    <property type="protein sequence ID" value="SMG47968.1"/>
    <property type="molecule type" value="Genomic_DNA"/>
</dbReference>
<evidence type="ECO:0000313" key="1">
    <source>
        <dbReference type="EMBL" id="SMG47968.1"/>
    </source>
</evidence>
<proteinExistence type="predicted"/>
<dbReference type="RefSeq" id="WP_085518530.1">
    <property type="nucleotide sequence ID" value="NZ_FXAW01000008.1"/>
</dbReference>
<protein>
    <submittedName>
        <fullName evidence="1">Uncharacterized protein family (UPF0158)</fullName>
    </submittedName>
</protein>
<keyword evidence="2" id="KW-1185">Reference proteome</keyword>
<accession>A0A1X7L279</accession>
<sequence length="135" mass="16104">MKISEKHIAEIADLLDMGQVCYVHKQTDELLHHTDPDSLHFDPDQWKDIILSIKKDREAFIKFDPLDSRDSYNVMSNFAHSIKDMSISEKLLDTLARPKPFQNFKHQIQYLNYTDDWHQFKQAAMIDWVRQQIEE</sequence>
<dbReference type="STRING" id="1028.SAMN05661096_03394"/>
<dbReference type="Proteomes" id="UP000193804">
    <property type="component" value="Unassembled WGS sequence"/>
</dbReference>
<dbReference type="AlphaFoldDB" id="A0A1X7L279"/>
<organism evidence="1 2">
    <name type="scientific">Marivirga sericea</name>
    <dbReference type="NCBI Taxonomy" id="1028"/>
    <lineage>
        <taxon>Bacteria</taxon>
        <taxon>Pseudomonadati</taxon>
        <taxon>Bacteroidota</taxon>
        <taxon>Cytophagia</taxon>
        <taxon>Cytophagales</taxon>
        <taxon>Marivirgaceae</taxon>
        <taxon>Marivirga</taxon>
    </lineage>
</organism>